<reference evidence="1 2" key="1">
    <citation type="journal article" date="2019" name="Int. J. Syst. Evol. Microbiol.">
        <title>The Global Catalogue of Microorganisms (GCM) 10K type strain sequencing project: providing services to taxonomists for standard genome sequencing and annotation.</title>
        <authorList>
            <consortium name="The Broad Institute Genomics Platform"/>
            <consortium name="The Broad Institute Genome Sequencing Center for Infectious Disease"/>
            <person name="Wu L."/>
            <person name="Ma J."/>
        </authorList>
    </citation>
    <scope>NUCLEOTIDE SEQUENCE [LARGE SCALE GENOMIC DNA]</scope>
    <source>
        <strain evidence="1 2">JCM 3272</strain>
    </source>
</reference>
<comment type="caution">
    <text evidence="1">The sequence shown here is derived from an EMBL/GenBank/DDBJ whole genome shotgun (WGS) entry which is preliminary data.</text>
</comment>
<evidence type="ECO:0000313" key="1">
    <source>
        <dbReference type="EMBL" id="GAA2337455.1"/>
    </source>
</evidence>
<accession>A0ABN3FTV5</accession>
<organism evidence="1 2">
    <name type="scientific">Dactylosporangium salmoneum</name>
    <dbReference type="NCBI Taxonomy" id="53361"/>
    <lineage>
        <taxon>Bacteria</taxon>
        <taxon>Bacillati</taxon>
        <taxon>Actinomycetota</taxon>
        <taxon>Actinomycetes</taxon>
        <taxon>Micromonosporales</taxon>
        <taxon>Micromonosporaceae</taxon>
        <taxon>Dactylosporangium</taxon>
    </lineage>
</organism>
<proteinExistence type="predicted"/>
<evidence type="ECO:0000313" key="2">
    <source>
        <dbReference type="Proteomes" id="UP001501444"/>
    </source>
</evidence>
<name>A0ABN3FTV5_9ACTN</name>
<dbReference type="Proteomes" id="UP001501444">
    <property type="component" value="Unassembled WGS sequence"/>
</dbReference>
<dbReference type="EMBL" id="BAAARV010000016">
    <property type="protein sequence ID" value="GAA2337455.1"/>
    <property type="molecule type" value="Genomic_DNA"/>
</dbReference>
<gene>
    <name evidence="1" type="ORF">GCM10010170_018570</name>
</gene>
<sequence>MLTLADLLDAGNRAEEAAELLHAGLRDVEQVSVARAPAATGTTPAPHR</sequence>
<keyword evidence="2" id="KW-1185">Reference proteome</keyword>
<protein>
    <submittedName>
        <fullName evidence="1">Uncharacterized protein</fullName>
    </submittedName>
</protein>